<accession>A0A2U2PL76</accession>
<name>A0A2U2PL76_9SPHI</name>
<dbReference type="GO" id="GO:0009279">
    <property type="term" value="C:cell outer membrane"/>
    <property type="evidence" value="ECO:0007669"/>
    <property type="project" value="UniProtKB-SubCell"/>
</dbReference>
<dbReference type="AlphaFoldDB" id="A0A2U2PL76"/>
<evidence type="ECO:0000256" key="1">
    <source>
        <dbReference type="ARBA" id="ARBA00004571"/>
    </source>
</evidence>
<dbReference type="Gene3D" id="2.170.130.10">
    <property type="entry name" value="TonB-dependent receptor, plug domain"/>
    <property type="match status" value="1"/>
</dbReference>
<evidence type="ECO:0000259" key="11">
    <source>
        <dbReference type="Pfam" id="PF00593"/>
    </source>
</evidence>
<dbReference type="InterPro" id="IPR008969">
    <property type="entry name" value="CarboxyPept-like_regulatory"/>
</dbReference>
<dbReference type="Proteomes" id="UP000245647">
    <property type="component" value="Unassembled WGS sequence"/>
</dbReference>
<dbReference type="Pfam" id="PF13715">
    <property type="entry name" value="CarbopepD_reg_2"/>
    <property type="match status" value="1"/>
</dbReference>
<evidence type="ECO:0000256" key="7">
    <source>
        <dbReference type="ARBA" id="ARBA00023237"/>
    </source>
</evidence>
<dbReference type="OrthoDB" id="9768177at2"/>
<comment type="subcellular location">
    <subcellularLocation>
        <location evidence="1 8">Cell outer membrane</location>
        <topology evidence="1 8">Multi-pass membrane protein</topology>
    </subcellularLocation>
</comment>
<organism evidence="13 14">
    <name type="scientific">Pararcticibacter amylolyticus</name>
    <dbReference type="NCBI Taxonomy" id="2173175"/>
    <lineage>
        <taxon>Bacteria</taxon>
        <taxon>Pseudomonadati</taxon>
        <taxon>Bacteroidota</taxon>
        <taxon>Sphingobacteriia</taxon>
        <taxon>Sphingobacteriales</taxon>
        <taxon>Sphingobacteriaceae</taxon>
        <taxon>Pararcticibacter</taxon>
    </lineage>
</organism>
<feature type="transmembrane region" description="Helical" evidence="10">
    <location>
        <begin position="43"/>
        <end position="65"/>
    </location>
</feature>
<evidence type="ECO:0000256" key="3">
    <source>
        <dbReference type="ARBA" id="ARBA00022452"/>
    </source>
</evidence>
<evidence type="ECO:0000313" key="14">
    <source>
        <dbReference type="Proteomes" id="UP000245647"/>
    </source>
</evidence>
<keyword evidence="7 8" id="KW-0998">Cell outer membrane</keyword>
<dbReference type="EMBL" id="QEAS01000002">
    <property type="protein sequence ID" value="PWG81919.1"/>
    <property type="molecule type" value="Genomic_DNA"/>
</dbReference>
<dbReference type="Pfam" id="PF00593">
    <property type="entry name" value="TonB_dep_Rec_b-barrel"/>
    <property type="match status" value="1"/>
</dbReference>
<dbReference type="PROSITE" id="PS52016">
    <property type="entry name" value="TONB_DEPENDENT_REC_3"/>
    <property type="match status" value="1"/>
</dbReference>
<keyword evidence="10" id="KW-1133">Transmembrane helix</keyword>
<dbReference type="Gene3D" id="2.60.40.1120">
    <property type="entry name" value="Carboxypeptidase-like, regulatory domain"/>
    <property type="match status" value="1"/>
</dbReference>
<dbReference type="SUPFAM" id="SSF49464">
    <property type="entry name" value="Carboxypeptidase regulatory domain-like"/>
    <property type="match status" value="1"/>
</dbReference>
<evidence type="ECO:0000259" key="12">
    <source>
        <dbReference type="Pfam" id="PF07715"/>
    </source>
</evidence>
<feature type="domain" description="TonB-dependent receptor-like beta-barrel" evidence="11">
    <location>
        <begin position="510"/>
        <end position="896"/>
    </location>
</feature>
<protein>
    <submittedName>
        <fullName evidence="13">SusC/RagA family TonB-linked outer membrane protein</fullName>
    </submittedName>
</protein>
<dbReference type="InterPro" id="IPR036942">
    <property type="entry name" value="Beta-barrel_TonB_sf"/>
</dbReference>
<dbReference type="RefSeq" id="WP_109414200.1">
    <property type="nucleotide sequence ID" value="NZ_QEAS01000002.1"/>
</dbReference>
<proteinExistence type="inferred from homology"/>
<dbReference type="InterPro" id="IPR037066">
    <property type="entry name" value="Plug_dom_sf"/>
</dbReference>
<evidence type="ECO:0000313" key="13">
    <source>
        <dbReference type="EMBL" id="PWG81919.1"/>
    </source>
</evidence>
<comment type="similarity">
    <text evidence="8 9">Belongs to the TonB-dependent receptor family.</text>
</comment>
<dbReference type="InterPro" id="IPR012910">
    <property type="entry name" value="Plug_dom"/>
</dbReference>
<feature type="domain" description="TonB-dependent receptor plug" evidence="12">
    <location>
        <begin position="163"/>
        <end position="272"/>
    </location>
</feature>
<reference evidence="13 14" key="1">
    <citation type="submission" date="2018-04" db="EMBL/GenBank/DDBJ databases">
        <title>Pedobacter chongqingensis sp. nov., isolated from a rottenly hemp rope.</title>
        <authorList>
            <person name="Cai Y."/>
        </authorList>
    </citation>
    <scope>NUCLEOTIDE SEQUENCE [LARGE SCALE GENOMIC DNA]</scope>
    <source>
        <strain evidence="13 14">FJ4-8</strain>
    </source>
</reference>
<dbReference type="InterPro" id="IPR000531">
    <property type="entry name" value="Beta-barrel_TonB"/>
</dbReference>
<dbReference type="SUPFAM" id="SSF56935">
    <property type="entry name" value="Porins"/>
    <property type="match status" value="1"/>
</dbReference>
<evidence type="ECO:0000256" key="5">
    <source>
        <dbReference type="ARBA" id="ARBA00023077"/>
    </source>
</evidence>
<keyword evidence="2 8" id="KW-0813">Transport</keyword>
<evidence type="ECO:0000256" key="10">
    <source>
        <dbReference type="SAM" id="Phobius"/>
    </source>
</evidence>
<evidence type="ECO:0000256" key="8">
    <source>
        <dbReference type="PROSITE-ProRule" id="PRU01360"/>
    </source>
</evidence>
<dbReference type="Gene3D" id="2.40.170.20">
    <property type="entry name" value="TonB-dependent receptor, beta-barrel domain"/>
    <property type="match status" value="1"/>
</dbReference>
<sequence length="1115" mass="123646">MLKIRVQGILLSCFKQKKEHHNPPAETPAPIQQPATEKLLGQYLLCFYILMVILFSLMAIVSTYAQTAVPISGKVTDEKGEGLAGAIIKIKNTTLATSSGKDGTFQIKAPSATPTLIISFIGYRSQEHPLKPGQTSVSISLNPDNTQLSEVQVVSTGYQQLPKERATGSFVQIDSVLLNRRISTNILDRLDGLVSGLIFNKNAVSTPGANISAISIRGRSTIFAEAEPLIVLDNFPYDGELSNINPNDIASVSVLRDAAAASIWGARSGNGVIVLTSKTGRLNQVPKVGFNSNVSVTTKPDLFYQPTMSTADYISVEQFLFDQQYFNSRISSEYLSLSPVVEILNRKKLHQVSDAEAADQIRQLQSLDVRNDLLKYYYRQGISQQYSLSISGGGSGHRYYASAGYDQTKGTLVFDKQKRITVNVNDQYTLLKGKLEIGANLVFSTADNHSQSSKMTGTGVRYPYVSLADSHGNALPVYKDYRKSWLDTAGKGTLLNWEYKPLEEIGQNNNTSSLTDYRLNTSVNYRIIKGLKASFLYQYSKGTSELNDLNAADSYYTRNLVNQYAQLNYNTLTVQRPVPLGGILNSVNAGYTTSNIRAQLNFDTLHGPHRISAIAGTEFKDYATNRYSNTVYGYNPENETFSFVDYTTTYRTRPQGFFYALPNAISRRNTTDHYLSYFGNASYTYNGRYTLSASARKDESNLFGVNTNQKGVPLWSAGLAWNISDEKFYHSAWLPYLKLRFTTGYNGNVDKSLSALTTASLSGTNVYQAQYAVITNPPNPELRWEKIRMLNLAADFSSANKRLSGSLEYYQKKGKDMIGTSPLAPQTGVTTFKGNTANISGSGLDLSLNALIINKPLQWSAVVQYSYTKDKVDQYLYKQPAVNYYVSGNYSQPIEGYPYMALFSYKWAGLDPQTGDPRGYVEGSPSSVYANLLNPASIDDVVYNGSQVPVSFGNFRNTFTWKGISLSANITWKLGYVFRRPSVNYYSMYSAMLNNSAGTAGHADFALRWQKPGDELHTNVPSVIYPVSNANRDDFYSRSEILVEKGDHIRLQDLQCSYSVPIAWLRKVRLRSASVYGYVNNIGILWKASSQDLDPDYILGTPSPLSFSLGIQAAF</sequence>
<dbReference type="NCBIfam" id="TIGR04056">
    <property type="entry name" value="OMP_RagA_SusC"/>
    <property type="match status" value="1"/>
</dbReference>
<evidence type="ECO:0000256" key="6">
    <source>
        <dbReference type="ARBA" id="ARBA00023136"/>
    </source>
</evidence>
<keyword evidence="4 8" id="KW-0812">Transmembrane</keyword>
<evidence type="ECO:0000256" key="9">
    <source>
        <dbReference type="RuleBase" id="RU003357"/>
    </source>
</evidence>
<dbReference type="Pfam" id="PF07715">
    <property type="entry name" value="Plug"/>
    <property type="match status" value="1"/>
</dbReference>
<evidence type="ECO:0000256" key="2">
    <source>
        <dbReference type="ARBA" id="ARBA00022448"/>
    </source>
</evidence>
<keyword evidence="14" id="KW-1185">Reference proteome</keyword>
<keyword evidence="3 8" id="KW-1134">Transmembrane beta strand</keyword>
<gene>
    <name evidence="13" type="ORF">DDR33_02485</name>
</gene>
<keyword evidence="6 8" id="KW-0472">Membrane</keyword>
<keyword evidence="5 9" id="KW-0798">TonB box</keyword>
<dbReference type="InterPro" id="IPR023996">
    <property type="entry name" value="TonB-dep_OMP_SusC/RagA"/>
</dbReference>
<dbReference type="InterPro" id="IPR039426">
    <property type="entry name" value="TonB-dep_rcpt-like"/>
</dbReference>
<evidence type="ECO:0000256" key="4">
    <source>
        <dbReference type="ARBA" id="ARBA00022692"/>
    </source>
</evidence>
<comment type="caution">
    <text evidence="13">The sequence shown here is derived from an EMBL/GenBank/DDBJ whole genome shotgun (WGS) entry which is preliminary data.</text>
</comment>